<protein>
    <submittedName>
        <fullName evidence="2">Uncharacterized protein</fullName>
    </submittedName>
</protein>
<feature type="compositionally biased region" description="Gly residues" evidence="1">
    <location>
        <begin position="121"/>
        <end position="133"/>
    </location>
</feature>
<name>A0ABP0KL33_9DINO</name>
<feature type="non-terminal residue" evidence="2">
    <location>
        <position position="1"/>
    </location>
</feature>
<feature type="region of interest" description="Disordered" evidence="1">
    <location>
        <begin position="161"/>
        <end position="228"/>
    </location>
</feature>
<feature type="region of interest" description="Disordered" evidence="1">
    <location>
        <begin position="112"/>
        <end position="136"/>
    </location>
</feature>
<dbReference type="EMBL" id="CAXAMM010011963">
    <property type="protein sequence ID" value="CAK9027552.1"/>
    <property type="molecule type" value="Genomic_DNA"/>
</dbReference>
<dbReference type="Proteomes" id="UP001642464">
    <property type="component" value="Unassembled WGS sequence"/>
</dbReference>
<evidence type="ECO:0000313" key="2">
    <source>
        <dbReference type="EMBL" id="CAK9027552.1"/>
    </source>
</evidence>
<evidence type="ECO:0000256" key="1">
    <source>
        <dbReference type="SAM" id="MobiDB-lite"/>
    </source>
</evidence>
<organism evidence="2 3">
    <name type="scientific">Durusdinium trenchii</name>
    <dbReference type="NCBI Taxonomy" id="1381693"/>
    <lineage>
        <taxon>Eukaryota</taxon>
        <taxon>Sar</taxon>
        <taxon>Alveolata</taxon>
        <taxon>Dinophyceae</taxon>
        <taxon>Suessiales</taxon>
        <taxon>Symbiodiniaceae</taxon>
        <taxon>Durusdinium</taxon>
    </lineage>
</organism>
<reference evidence="2 3" key="1">
    <citation type="submission" date="2024-02" db="EMBL/GenBank/DDBJ databases">
        <authorList>
            <person name="Chen Y."/>
            <person name="Shah S."/>
            <person name="Dougan E. K."/>
            <person name="Thang M."/>
            <person name="Chan C."/>
        </authorList>
    </citation>
    <scope>NUCLEOTIDE SEQUENCE [LARGE SCALE GENOMIC DNA]</scope>
</reference>
<comment type="caution">
    <text evidence="2">The sequence shown here is derived from an EMBL/GenBank/DDBJ whole genome shotgun (WGS) entry which is preliminary data.</text>
</comment>
<evidence type="ECO:0000313" key="3">
    <source>
        <dbReference type="Proteomes" id="UP001642464"/>
    </source>
</evidence>
<gene>
    <name evidence="2" type="ORF">SCF082_LOCUS17972</name>
</gene>
<sequence>VERIDSTASESNLDLAHLVSNAVTEACREANLSIVGSVGSTPEEQDLVRSAVEAALRTELGERPDGAGTPVSVGGASYSAAHEAEVALFANRSVAEVLELVRSAVEGAVHNELASQAETRPGGGTPASVGGGSHSAAHDADVALLAQRSVQEVLHAVAQQSETPEVPVAPERSHQEVSQPIRCKAVPPVPRLWEPQPRSEGSHRWEQPQTPSADEEEPAVQHVETAASESNLDLAHLVSHAVTEACRDSNLSMIGSVGEVPEE</sequence>
<proteinExistence type="predicted"/>
<feature type="non-terminal residue" evidence="2">
    <location>
        <position position="263"/>
    </location>
</feature>
<keyword evidence="3" id="KW-1185">Reference proteome</keyword>
<accession>A0ABP0KL33</accession>